<sequence>MAGDNSKKENLKIDATGPDHNSPFYLHPSDYPRQMHVNDALTDNNYLDWVQEMENFLFAKNKRGFIDGTIKKPETDDANYMAWMRCDAMIKGWLTTAMEKEIRGSVKYANSASEIWKDLQERFGKESAPRAYELKQAISNTRQDGMTVSAYYTKLRGLWDEMQSFLPTPKCKCNGCTCGVGKSLKELREKEQLYEFLMGLDREFSIIRTQILATKPIPSLGNAYHLVAEDEQQRTIAGGKRLVNETVAFQATVKRNAPPTRNGQKDEKPSGHCDHCGKDGHTRDGCFKRVGYPEWWPGKNKREKGKPRAACAETESSLISSLTKEQYEEFQKHFAGENKTTQNEAPRSANMAGKYKRGDEWVVDSGCTEHITYRSDILEEMIDSTNEAPVTIPNGETVPVEAKGSHTLLNGMKVQDVLHVPKFTFNLLSVSKLSKDLNCAVMFFPEFFVMQGLRSRKLIGAGRCKDGLYQLGMLRNKRKAMVVTSDMWHKRLGHAGDEKLSQINFLNNVSFKNSNNICDSCMKSKLTRKPFPISTTKSDTRFDLIHCDIWGKYRTPSRAVWVYLLKHKFEATSLPKRFWGECVLTATYIINRLPSKVIGNKTPYELLHGEKPNYDHMRVLGCLAYYRNVETNGDKFEIRGKPGVFMGYPSGTKGYKIFDPSSGKIIISRDVKFAEKVFPFATSIKENQYEENDMFTLFPDEENEPTKPTESNEAQIEEMGSPENHLTISEQMEREELGQDDPIDSHNGPVHTGPEIQSHPQATNVPEGAEPTQPNANESQNEDVAQIREKRSRTRPVRLNDYDVELPPSIDHAHPDSNQRSSTVCPIANFVSYEKFSKSHKAFLTAITSNDEPKSFKQAVQVKHWRDAMQKEIKALEENGTWTLEDLPNGKRVIDSKWVYKIKFKPNGEVERYKARLVAKGYTQMEGVDYHDTFAPVAKLVTVRSLIAIAVKREWNIHQLDVNNAFLHGDLNEEVYMRIPQGYDKGGGTKVCRLRKSLYGLKQASRNWYQKFSSALLQLNYKQSAADHSLFIYKEGKIFVTALIYVDDVIIAGNDENKIQETKNFLDDKFSIKDLGPLKYFLGIEAARTKDGLVLSQRKYTLDILEDSGMLGCRPCSFPMEQNLKLDNKEEDVRVDAGEYRRLVGRLLYLQATRPDLAYSVNVLSQFVSDPRQRHLDAAMRVLRYLKATPGQGIFFPKEGGTELVAYCDADWLGCSLTRRSRTGYLLLLGGAPISWKSKKQSVVSRSSAEAEYRAMATTTSEILWMRWLLKGLETEQHDSTPLYCDNEAARHIANNPVFHERTKHVEMDCHFVKERVESCEIKPLYVDTKMQVADLLTKALGAKQLEFLLAKMGMRNLHAPP</sequence>
<evidence type="ECO:0000259" key="7">
    <source>
        <dbReference type="Pfam" id="PF22936"/>
    </source>
</evidence>
<feature type="compositionally biased region" description="Basic and acidic residues" evidence="2">
    <location>
        <begin position="263"/>
        <end position="275"/>
    </location>
</feature>
<feature type="domain" description="GAG-pre-integrase" evidence="5">
    <location>
        <begin position="483"/>
        <end position="525"/>
    </location>
</feature>
<evidence type="ECO:0000259" key="4">
    <source>
        <dbReference type="Pfam" id="PF07727"/>
    </source>
</evidence>
<dbReference type="Pfam" id="PF03732">
    <property type="entry name" value="Retrotrans_gag"/>
    <property type="match status" value="1"/>
</dbReference>
<feature type="domain" description="Retroviral polymerase SH3-like" evidence="8">
    <location>
        <begin position="622"/>
        <end position="683"/>
    </location>
</feature>
<feature type="region of interest" description="Disordered" evidence="2">
    <location>
        <begin position="739"/>
        <end position="821"/>
    </location>
</feature>
<feature type="domain" description="Reverse transcriptase Ty1/copia-type" evidence="4">
    <location>
        <begin position="879"/>
        <end position="1121"/>
    </location>
</feature>
<evidence type="ECO:0000313" key="10">
    <source>
        <dbReference type="Proteomes" id="UP001172457"/>
    </source>
</evidence>
<dbReference type="Pfam" id="PF22936">
    <property type="entry name" value="Pol_BBD"/>
    <property type="match status" value="1"/>
</dbReference>
<feature type="compositionally biased region" description="Polar residues" evidence="2">
    <location>
        <begin position="772"/>
        <end position="783"/>
    </location>
</feature>
<comment type="caution">
    <text evidence="9">The sequence shown here is derived from an EMBL/GenBank/DDBJ whole genome shotgun (WGS) entry which is preliminary data.</text>
</comment>
<dbReference type="Proteomes" id="UP001172457">
    <property type="component" value="Chromosome 8"/>
</dbReference>
<reference evidence="9" key="1">
    <citation type="submission" date="2023-03" db="EMBL/GenBank/DDBJ databases">
        <title>Chromosome-scale reference genome and RAD-based genetic map of yellow starthistle (Centaurea solstitialis) reveal putative structural variation and QTLs associated with invader traits.</title>
        <authorList>
            <person name="Reatini B."/>
            <person name="Cang F.A."/>
            <person name="Jiang Q."/>
            <person name="Mckibben M.T.W."/>
            <person name="Barker M.S."/>
            <person name="Rieseberg L.H."/>
            <person name="Dlugosch K.M."/>
        </authorList>
    </citation>
    <scope>NUCLEOTIDE SEQUENCE</scope>
    <source>
        <strain evidence="9">CAN-66</strain>
        <tissue evidence="9">Leaf</tissue>
    </source>
</reference>
<dbReference type="GO" id="GO:0004190">
    <property type="term" value="F:aspartic-type endopeptidase activity"/>
    <property type="evidence" value="ECO:0007669"/>
    <property type="project" value="UniProtKB-KW"/>
</dbReference>
<evidence type="ECO:0000259" key="8">
    <source>
        <dbReference type="Pfam" id="PF25597"/>
    </source>
</evidence>
<name>A0AA38SKK0_9ASTR</name>
<keyword evidence="10" id="KW-1185">Reference proteome</keyword>
<feature type="domain" description="Retrovirus-related Pol polyprotein from transposon TNT 1-94-like beta-barrel" evidence="7">
    <location>
        <begin position="361"/>
        <end position="435"/>
    </location>
</feature>
<dbReference type="SUPFAM" id="SSF53098">
    <property type="entry name" value="Ribonuclease H-like"/>
    <property type="match status" value="1"/>
</dbReference>
<accession>A0AA38SKK0</accession>
<feature type="compositionally biased region" description="Basic and acidic residues" evidence="2">
    <location>
        <begin position="1"/>
        <end position="12"/>
    </location>
</feature>
<evidence type="ECO:0000256" key="2">
    <source>
        <dbReference type="SAM" id="MobiDB-lite"/>
    </source>
</evidence>
<dbReference type="InterPro" id="IPR005162">
    <property type="entry name" value="Retrotrans_gag_dom"/>
</dbReference>
<protein>
    <submittedName>
        <fullName evidence="9">Uncharacterized protein</fullName>
    </submittedName>
</protein>
<keyword evidence="1" id="KW-0378">Hydrolase</keyword>
<dbReference type="InterPro" id="IPR029472">
    <property type="entry name" value="Copia-like_N"/>
</dbReference>
<feature type="domain" description="Retrotransposon gag" evidence="3">
    <location>
        <begin position="94"/>
        <end position="164"/>
    </location>
</feature>
<gene>
    <name evidence="9" type="ORF">OSB04_030394</name>
</gene>
<dbReference type="EMBL" id="JARYMX010000008">
    <property type="protein sequence ID" value="KAJ9537661.1"/>
    <property type="molecule type" value="Genomic_DNA"/>
</dbReference>
<organism evidence="9 10">
    <name type="scientific">Centaurea solstitialis</name>
    <name type="common">yellow star-thistle</name>
    <dbReference type="NCBI Taxonomy" id="347529"/>
    <lineage>
        <taxon>Eukaryota</taxon>
        <taxon>Viridiplantae</taxon>
        <taxon>Streptophyta</taxon>
        <taxon>Embryophyta</taxon>
        <taxon>Tracheophyta</taxon>
        <taxon>Spermatophyta</taxon>
        <taxon>Magnoliopsida</taxon>
        <taxon>eudicotyledons</taxon>
        <taxon>Gunneridae</taxon>
        <taxon>Pentapetalae</taxon>
        <taxon>asterids</taxon>
        <taxon>campanulids</taxon>
        <taxon>Asterales</taxon>
        <taxon>Asteraceae</taxon>
        <taxon>Carduoideae</taxon>
        <taxon>Cardueae</taxon>
        <taxon>Centaureinae</taxon>
        <taxon>Centaurea</taxon>
    </lineage>
</organism>
<dbReference type="Pfam" id="PF13976">
    <property type="entry name" value="gag_pre-integrs"/>
    <property type="match status" value="1"/>
</dbReference>
<dbReference type="PANTHER" id="PTHR11439">
    <property type="entry name" value="GAG-POL-RELATED RETROTRANSPOSON"/>
    <property type="match status" value="1"/>
</dbReference>
<dbReference type="InterPro" id="IPR043502">
    <property type="entry name" value="DNA/RNA_pol_sf"/>
</dbReference>
<dbReference type="InterPro" id="IPR025724">
    <property type="entry name" value="GAG-pre-integrase_dom"/>
</dbReference>
<feature type="region of interest" description="Disordered" evidence="2">
    <location>
        <begin position="697"/>
        <end position="723"/>
    </location>
</feature>
<proteinExistence type="predicted"/>
<feature type="region of interest" description="Disordered" evidence="2">
    <location>
        <begin position="1"/>
        <end position="22"/>
    </location>
</feature>
<evidence type="ECO:0000256" key="1">
    <source>
        <dbReference type="ARBA" id="ARBA00022750"/>
    </source>
</evidence>
<feature type="region of interest" description="Disordered" evidence="2">
    <location>
        <begin position="254"/>
        <end position="275"/>
    </location>
</feature>
<keyword evidence="1" id="KW-0645">Protease</keyword>
<dbReference type="Pfam" id="PF25597">
    <property type="entry name" value="SH3_retrovirus"/>
    <property type="match status" value="1"/>
</dbReference>
<dbReference type="Pfam" id="PF07727">
    <property type="entry name" value="RVT_2"/>
    <property type="match status" value="1"/>
</dbReference>
<dbReference type="Pfam" id="PF14244">
    <property type="entry name" value="Retrotran_gag_3"/>
    <property type="match status" value="1"/>
</dbReference>
<dbReference type="CDD" id="cd09272">
    <property type="entry name" value="RNase_HI_RT_Ty1"/>
    <property type="match status" value="1"/>
</dbReference>
<feature type="domain" description="Retrotransposon Copia-like N-terminal" evidence="6">
    <location>
        <begin position="27"/>
        <end position="74"/>
    </location>
</feature>
<evidence type="ECO:0000313" key="9">
    <source>
        <dbReference type="EMBL" id="KAJ9537661.1"/>
    </source>
</evidence>
<evidence type="ECO:0000259" key="3">
    <source>
        <dbReference type="Pfam" id="PF03732"/>
    </source>
</evidence>
<dbReference type="InterPro" id="IPR054722">
    <property type="entry name" value="PolX-like_BBD"/>
</dbReference>
<dbReference type="PANTHER" id="PTHR11439:SF476">
    <property type="entry name" value="REVERSE TRANSCRIPTASE, RNA-DEPENDENT DNA POLYMERASE-RELATED"/>
    <property type="match status" value="1"/>
</dbReference>
<dbReference type="InterPro" id="IPR013103">
    <property type="entry name" value="RVT_2"/>
</dbReference>
<evidence type="ECO:0000259" key="5">
    <source>
        <dbReference type="Pfam" id="PF13976"/>
    </source>
</evidence>
<dbReference type="InterPro" id="IPR012337">
    <property type="entry name" value="RNaseH-like_sf"/>
</dbReference>
<evidence type="ECO:0000259" key="6">
    <source>
        <dbReference type="Pfam" id="PF14244"/>
    </source>
</evidence>
<dbReference type="InterPro" id="IPR057670">
    <property type="entry name" value="SH3_retrovirus"/>
</dbReference>
<keyword evidence="1" id="KW-0064">Aspartyl protease</keyword>
<dbReference type="SUPFAM" id="SSF56672">
    <property type="entry name" value="DNA/RNA polymerases"/>
    <property type="match status" value="1"/>
</dbReference>